<proteinExistence type="predicted"/>
<evidence type="ECO:0000313" key="2">
    <source>
        <dbReference type="Proteomes" id="UP000053424"/>
    </source>
</evidence>
<sequence>MNSTNRRSLKQPKRQKEKFRFLEVERFLRACNPPMDHHLQRFIDFGCDNEEFLRGISSWAEGNRVAILKKILTRPKGESGVTEMEVAVIDNNLEAYFGDDR</sequence>
<dbReference type="Proteomes" id="UP000053424">
    <property type="component" value="Unassembled WGS sequence"/>
</dbReference>
<protein>
    <submittedName>
        <fullName evidence="1">Uncharacterized protein</fullName>
    </submittedName>
</protein>
<keyword evidence="2" id="KW-1185">Reference proteome</keyword>
<dbReference type="EMBL" id="KN831770">
    <property type="protein sequence ID" value="KIM47072.1"/>
    <property type="molecule type" value="Genomic_DNA"/>
</dbReference>
<organism evidence="1 2">
    <name type="scientific">Hebeloma cylindrosporum</name>
    <dbReference type="NCBI Taxonomy" id="76867"/>
    <lineage>
        <taxon>Eukaryota</taxon>
        <taxon>Fungi</taxon>
        <taxon>Dikarya</taxon>
        <taxon>Basidiomycota</taxon>
        <taxon>Agaricomycotina</taxon>
        <taxon>Agaricomycetes</taxon>
        <taxon>Agaricomycetidae</taxon>
        <taxon>Agaricales</taxon>
        <taxon>Agaricineae</taxon>
        <taxon>Hymenogastraceae</taxon>
        <taxon>Hebeloma</taxon>
    </lineage>
</organism>
<reference evidence="1 2" key="1">
    <citation type="submission" date="2014-04" db="EMBL/GenBank/DDBJ databases">
        <authorList>
            <consortium name="DOE Joint Genome Institute"/>
            <person name="Kuo A."/>
            <person name="Gay G."/>
            <person name="Dore J."/>
            <person name="Kohler A."/>
            <person name="Nagy L.G."/>
            <person name="Floudas D."/>
            <person name="Copeland A."/>
            <person name="Barry K.W."/>
            <person name="Cichocki N."/>
            <person name="Veneault-Fourrey C."/>
            <person name="LaButti K."/>
            <person name="Lindquist E.A."/>
            <person name="Lipzen A."/>
            <person name="Lundell T."/>
            <person name="Morin E."/>
            <person name="Murat C."/>
            <person name="Sun H."/>
            <person name="Tunlid A."/>
            <person name="Henrissat B."/>
            <person name="Grigoriev I.V."/>
            <person name="Hibbett D.S."/>
            <person name="Martin F."/>
            <person name="Nordberg H.P."/>
            <person name="Cantor M.N."/>
            <person name="Hua S.X."/>
        </authorList>
    </citation>
    <scope>NUCLEOTIDE SEQUENCE [LARGE SCALE GENOMIC DNA]</scope>
    <source>
        <strain evidence="2">h7</strain>
    </source>
</reference>
<reference evidence="2" key="2">
    <citation type="submission" date="2015-01" db="EMBL/GenBank/DDBJ databases">
        <title>Evolutionary Origins and Diversification of the Mycorrhizal Mutualists.</title>
        <authorList>
            <consortium name="DOE Joint Genome Institute"/>
            <consortium name="Mycorrhizal Genomics Consortium"/>
            <person name="Kohler A."/>
            <person name="Kuo A."/>
            <person name="Nagy L.G."/>
            <person name="Floudas D."/>
            <person name="Copeland A."/>
            <person name="Barry K.W."/>
            <person name="Cichocki N."/>
            <person name="Veneault-Fourrey C."/>
            <person name="LaButti K."/>
            <person name="Lindquist E.A."/>
            <person name="Lipzen A."/>
            <person name="Lundell T."/>
            <person name="Morin E."/>
            <person name="Murat C."/>
            <person name="Riley R."/>
            <person name="Ohm R."/>
            <person name="Sun H."/>
            <person name="Tunlid A."/>
            <person name="Henrissat B."/>
            <person name="Grigoriev I.V."/>
            <person name="Hibbett D.S."/>
            <person name="Martin F."/>
        </authorList>
    </citation>
    <scope>NUCLEOTIDE SEQUENCE [LARGE SCALE GENOMIC DNA]</scope>
    <source>
        <strain evidence="2">h7</strain>
    </source>
</reference>
<gene>
    <name evidence="1" type="ORF">M413DRAFT_63304</name>
</gene>
<dbReference type="OrthoDB" id="3067696at2759"/>
<evidence type="ECO:0000313" key="1">
    <source>
        <dbReference type="EMBL" id="KIM47072.1"/>
    </source>
</evidence>
<accession>A0A0C2Z1L1</accession>
<dbReference type="AlphaFoldDB" id="A0A0C2Z1L1"/>
<name>A0A0C2Z1L1_HEBCY</name>
<dbReference type="HOGENOM" id="CLU_180206_0_0_1"/>